<dbReference type="Gene3D" id="3.40.50.10860">
    <property type="entry name" value="Leucine Dehydrogenase, chain A, domain 1"/>
    <property type="match status" value="1"/>
</dbReference>
<dbReference type="Proteomes" id="UP000029267">
    <property type="component" value="Unassembled WGS sequence"/>
</dbReference>
<name>A0ABU6BJ70_9BACL</name>
<keyword evidence="5" id="KW-1185">Reference proteome</keyword>
<dbReference type="SUPFAM" id="SSF53223">
    <property type="entry name" value="Aminoacid dehydrogenase-like, N-terminal domain"/>
    <property type="match status" value="1"/>
</dbReference>
<keyword evidence="2" id="KW-0560">Oxidoreductase</keyword>
<comment type="caution">
    <text evidence="4">The sequence shown here is derived from an EMBL/GenBank/DDBJ whole genome shotgun (WGS) entry which is preliminary data.</text>
</comment>
<dbReference type="EMBL" id="JPYA02000004">
    <property type="protein sequence ID" value="MEB3751930.1"/>
    <property type="molecule type" value="Genomic_DNA"/>
</dbReference>
<feature type="domain" description="Glutamate/phenylalanine/leucine/valine/L-tryptophan dehydrogenase dimerisation" evidence="3">
    <location>
        <begin position="15"/>
        <end position="79"/>
    </location>
</feature>
<evidence type="ECO:0000256" key="2">
    <source>
        <dbReference type="ARBA" id="ARBA00023002"/>
    </source>
</evidence>
<evidence type="ECO:0000313" key="4">
    <source>
        <dbReference type="EMBL" id="MEB3751930.1"/>
    </source>
</evidence>
<gene>
    <name evidence="4" type="ORF">EP10_002802</name>
</gene>
<proteinExistence type="inferred from homology"/>
<protein>
    <recommendedName>
        <fullName evidence="3">Glutamate/phenylalanine/leucine/valine/L-tryptophan dehydrogenase dimerisation domain-containing protein</fullName>
    </recommendedName>
</protein>
<evidence type="ECO:0000259" key="3">
    <source>
        <dbReference type="Pfam" id="PF02812"/>
    </source>
</evidence>
<sequence length="81" mass="8856">MSLYEITISDPNYDLKGYIVIDSLVNGISAGGLRMSPDISLGEIKKLAAIMTKKYAALNIELGGAKAGIEYDPSKHEKKYY</sequence>
<evidence type="ECO:0000313" key="5">
    <source>
        <dbReference type="Proteomes" id="UP000029267"/>
    </source>
</evidence>
<dbReference type="Pfam" id="PF02812">
    <property type="entry name" value="ELFV_dehydrog_N"/>
    <property type="match status" value="1"/>
</dbReference>
<comment type="similarity">
    <text evidence="1">Belongs to the Glu/Leu/Phe/Val dehydrogenases family.</text>
</comment>
<dbReference type="InterPro" id="IPR033524">
    <property type="entry name" value="Glu/Leu/Phe/Val_DH_AS"/>
</dbReference>
<evidence type="ECO:0000256" key="1">
    <source>
        <dbReference type="ARBA" id="ARBA00006382"/>
    </source>
</evidence>
<reference evidence="4 5" key="1">
    <citation type="journal article" date="2014" name="Genome Announc.">
        <title>Draft Genome Sequence of Geobacillus icigianus Strain G1w1T Isolated from Hot Springs in the Valley of Geysers, Kamchatka (Russian Federation).</title>
        <authorList>
            <person name="Bryanskaya A.V."/>
            <person name="Rozanov A.S."/>
            <person name="Logacheva M.D."/>
            <person name="Kotenko A.V."/>
            <person name="Peltek S.E."/>
        </authorList>
    </citation>
    <scope>NUCLEOTIDE SEQUENCE [LARGE SCALE GENOMIC DNA]</scope>
    <source>
        <strain evidence="4 5">G1w1</strain>
    </source>
</reference>
<dbReference type="PROSITE" id="PS00074">
    <property type="entry name" value="GLFV_DEHYDROGENASE"/>
    <property type="match status" value="1"/>
</dbReference>
<organism evidence="4 5">
    <name type="scientific">Geobacillus icigianus</name>
    <dbReference type="NCBI Taxonomy" id="1430331"/>
    <lineage>
        <taxon>Bacteria</taxon>
        <taxon>Bacillati</taxon>
        <taxon>Bacillota</taxon>
        <taxon>Bacilli</taxon>
        <taxon>Bacillales</taxon>
        <taxon>Anoxybacillaceae</taxon>
        <taxon>Geobacillus</taxon>
    </lineage>
</organism>
<dbReference type="RefSeq" id="WP_033018171.1">
    <property type="nucleotide sequence ID" value="NZ_JPYA02000004.1"/>
</dbReference>
<dbReference type="InterPro" id="IPR006097">
    <property type="entry name" value="Glu/Leu/Phe/Val/Trp_DH_dimer"/>
</dbReference>
<dbReference type="InterPro" id="IPR046346">
    <property type="entry name" value="Aminoacid_DH-like_N_sf"/>
</dbReference>
<accession>A0ABU6BJ70</accession>